<feature type="transmembrane region" description="Helical" evidence="3">
    <location>
        <begin position="254"/>
        <end position="279"/>
    </location>
</feature>
<name>A0A9X4QWG1_9BACL</name>
<evidence type="ECO:0000256" key="2">
    <source>
        <dbReference type="ARBA" id="ARBA00023136"/>
    </source>
</evidence>
<keyword evidence="2 3" id="KW-0472">Membrane</keyword>
<reference evidence="4" key="1">
    <citation type="submission" date="2022-10" db="EMBL/GenBank/DDBJ databases">
        <title>Comparative genomic analysis of Cohnella hashimotonis sp. nov., isolated from the International Space Station.</title>
        <authorList>
            <person name="Simpson A."/>
            <person name="Venkateswaran K."/>
        </authorList>
    </citation>
    <scope>NUCLEOTIDE SEQUENCE</scope>
    <source>
        <strain evidence="4">DSM 28161</strain>
    </source>
</reference>
<dbReference type="RefSeq" id="WP_277538183.1">
    <property type="nucleotide sequence ID" value="NZ_JAPDIA010000008.1"/>
</dbReference>
<comment type="caution">
    <text evidence="4">The sequence shown here is derived from an EMBL/GenBank/DDBJ whole genome shotgun (WGS) entry which is preliminary data.</text>
</comment>
<evidence type="ECO:0000256" key="1">
    <source>
        <dbReference type="ARBA" id="ARBA00005278"/>
    </source>
</evidence>
<evidence type="ECO:0000313" key="5">
    <source>
        <dbReference type="Proteomes" id="UP001153404"/>
    </source>
</evidence>
<dbReference type="GO" id="GO:0009847">
    <property type="term" value="P:spore germination"/>
    <property type="evidence" value="ECO:0007669"/>
    <property type="project" value="InterPro"/>
</dbReference>
<dbReference type="InterPro" id="IPR004995">
    <property type="entry name" value="Spore_Ger"/>
</dbReference>
<dbReference type="PANTHER" id="PTHR22550:SF5">
    <property type="entry name" value="LEUCINE ZIPPER PROTEIN 4"/>
    <property type="match status" value="1"/>
</dbReference>
<evidence type="ECO:0000256" key="3">
    <source>
        <dbReference type="SAM" id="Phobius"/>
    </source>
</evidence>
<evidence type="ECO:0000313" key="4">
    <source>
        <dbReference type="EMBL" id="MDG0813508.1"/>
    </source>
</evidence>
<keyword evidence="5" id="KW-1185">Reference proteome</keyword>
<gene>
    <name evidence="4" type="ORF">OMP40_32630</name>
</gene>
<dbReference type="AlphaFoldDB" id="A0A9X4QWG1"/>
<dbReference type="PANTHER" id="PTHR22550">
    <property type="entry name" value="SPORE GERMINATION PROTEIN"/>
    <property type="match status" value="1"/>
</dbReference>
<keyword evidence="3" id="KW-0812">Transmembrane</keyword>
<comment type="similarity">
    <text evidence="1">Belongs to the GerABKA family.</text>
</comment>
<dbReference type="EMBL" id="JAPDIA010000008">
    <property type="protein sequence ID" value="MDG0813508.1"/>
    <property type="molecule type" value="Genomic_DNA"/>
</dbReference>
<dbReference type="InterPro" id="IPR050768">
    <property type="entry name" value="UPF0353/GerABKA_families"/>
</dbReference>
<proteinExistence type="inferred from homology"/>
<dbReference type="Proteomes" id="UP001153404">
    <property type="component" value="Unassembled WGS sequence"/>
</dbReference>
<sequence>MSSDMLRVRSYSLGQRQRRKTVLLYAEGKIHAQLLQSIMEKIEKLPDTDIPDLQALSVLLGFSKWALITRFNTSELPQEAAFALEQGKAVILLDRFPFALVLPSLLSDLFVSQNDRNFPVIFMFTFRILRVIGVLVNVLLPGLYVALVSVNPEVLRIEIALSIAGSREGVPYPALVETLLLLLILELTLESAIRMPTTIGPTVTMVGGIILGQAVVQAKLVSNVLIIILAASTIANFTVIGFQNATALRLCKYLLLVLSAMFGVLGLFLGIVVICAYFGHVSTFGVPYLSRWKAGRKYG</sequence>
<protein>
    <submittedName>
        <fullName evidence="4">Spore germination protein</fullName>
    </submittedName>
</protein>
<keyword evidence="3" id="KW-1133">Transmembrane helix</keyword>
<feature type="transmembrane region" description="Helical" evidence="3">
    <location>
        <begin position="224"/>
        <end position="242"/>
    </location>
</feature>
<feature type="transmembrane region" description="Helical" evidence="3">
    <location>
        <begin position="199"/>
        <end position="218"/>
    </location>
</feature>
<organism evidence="4 5">
    <name type="scientific">Cohnella rhizosphaerae</name>
    <dbReference type="NCBI Taxonomy" id="1457232"/>
    <lineage>
        <taxon>Bacteria</taxon>
        <taxon>Bacillati</taxon>
        <taxon>Bacillota</taxon>
        <taxon>Bacilli</taxon>
        <taxon>Bacillales</taxon>
        <taxon>Paenibacillaceae</taxon>
        <taxon>Cohnella</taxon>
    </lineage>
</organism>
<feature type="transmembrane region" description="Helical" evidence="3">
    <location>
        <begin position="128"/>
        <end position="150"/>
    </location>
</feature>
<dbReference type="Pfam" id="PF03323">
    <property type="entry name" value="GerA"/>
    <property type="match status" value="1"/>
</dbReference>
<dbReference type="GO" id="GO:0016020">
    <property type="term" value="C:membrane"/>
    <property type="evidence" value="ECO:0007669"/>
    <property type="project" value="InterPro"/>
</dbReference>
<accession>A0A9X4QWG1</accession>